<dbReference type="Proteomes" id="UP000799772">
    <property type="component" value="Unassembled WGS sequence"/>
</dbReference>
<accession>A0A9P4ITF1</accession>
<dbReference type="AlphaFoldDB" id="A0A9P4ITF1"/>
<feature type="signal peptide" evidence="1">
    <location>
        <begin position="1"/>
        <end position="21"/>
    </location>
</feature>
<evidence type="ECO:0000313" key="2">
    <source>
        <dbReference type="EMBL" id="KAF2104147.1"/>
    </source>
</evidence>
<comment type="caution">
    <text evidence="2">The sequence shown here is derived from an EMBL/GenBank/DDBJ whole genome shotgun (WGS) entry which is preliminary data.</text>
</comment>
<evidence type="ECO:0000313" key="3">
    <source>
        <dbReference type="Proteomes" id="UP000799772"/>
    </source>
</evidence>
<keyword evidence="1" id="KW-0732">Signal</keyword>
<keyword evidence="3" id="KW-1185">Reference proteome</keyword>
<protein>
    <submittedName>
        <fullName evidence="2">Uncharacterized protein</fullName>
    </submittedName>
</protein>
<name>A0A9P4ITF1_9PEZI</name>
<dbReference type="EMBL" id="ML978121">
    <property type="protein sequence ID" value="KAF2104147.1"/>
    <property type="molecule type" value="Genomic_DNA"/>
</dbReference>
<proteinExistence type="predicted"/>
<feature type="chain" id="PRO_5040336855" evidence="1">
    <location>
        <begin position="22"/>
        <end position="238"/>
    </location>
</feature>
<sequence length="238" mass="23890">MQYSIATAITTILLASTFTFAAPAAVPRAASTTINIQEKTGDGDESIQQTIVSNGKLQTTQTNGIGLGSAVNALVVDSGFTCQAFSDAKGATKLGSTFDSTTTASFTDASDGEVDSNASAAVAIGSVCCDTTALFASTCGKLGSGSGSGSDVFPVTIQIDGLDELATQGDIVADGKPHALTAPLEGQDALSVSIVHTHEAVNCEALGNKNAKLGAFSVGKDATFKKPVDIKAITCTVA</sequence>
<organism evidence="2 3">
    <name type="scientific">Rhizodiscina lignyota</name>
    <dbReference type="NCBI Taxonomy" id="1504668"/>
    <lineage>
        <taxon>Eukaryota</taxon>
        <taxon>Fungi</taxon>
        <taxon>Dikarya</taxon>
        <taxon>Ascomycota</taxon>
        <taxon>Pezizomycotina</taxon>
        <taxon>Dothideomycetes</taxon>
        <taxon>Pleosporomycetidae</taxon>
        <taxon>Aulographales</taxon>
        <taxon>Rhizodiscinaceae</taxon>
        <taxon>Rhizodiscina</taxon>
    </lineage>
</organism>
<evidence type="ECO:0000256" key="1">
    <source>
        <dbReference type="SAM" id="SignalP"/>
    </source>
</evidence>
<reference evidence="2" key="1">
    <citation type="journal article" date="2020" name="Stud. Mycol.">
        <title>101 Dothideomycetes genomes: a test case for predicting lifestyles and emergence of pathogens.</title>
        <authorList>
            <person name="Haridas S."/>
            <person name="Albert R."/>
            <person name="Binder M."/>
            <person name="Bloem J."/>
            <person name="Labutti K."/>
            <person name="Salamov A."/>
            <person name="Andreopoulos B."/>
            <person name="Baker S."/>
            <person name="Barry K."/>
            <person name="Bills G."/>
            <person name="Bluhm B."/>
            <person name="Cannon C."/>
            <person name="Castanera R."/>
            <person name="Culley D."/>
            <person name="Daum C."/>
            <person name="Ezra D."/>
            <person name="Gonzalez J."/>
            <person name="Henrissat B."/>
            <person name="Kuo A."/>
            <person name="Liang C."/>
            <person name="Lipzen A."/>
            <person name="Lutzoni F."/>
            <person name="Magnuson J."/>
            <person name="Mondo S."/>
            <person name="Nolan M."/>
            <person name="Ohm R."/>
            <person name="Pangilinan J."/>
            <person name="Park H.-J."/>
            <person name="Ramirez L."/>
            <person name="Alfaro M."/>
            <person name="Sun H."/>
            <person name="Tritt A."/>
            <person name="Yoshinaga Y."/>
            <person name="Zwiers L.-H."/>
            <person name="Turgeon B."/>
            <person name="Goodwin S."/>
            <person name="Spatafora J."/>
            <person name="Crous P."/>
            <person name="Grigoriev I."/>
        </authorList>
    </citation>
    <scope>NUCLEOTIDE SEQUENCE</scope>
    <source>
        <strain evidence="2">CBS 133067</strain>
    </source>
</reference>
<gene>
    <name evidence="2" type="ORF">NA57DRAFT_50992</name>
</gene>